<dbReference type="OrthoDB" id="6046813at2759"/>
<protein>
    <submittedName>
        <fullName evidence="1">Uncharacterized protein</fullName>
    </submittedName>
</protein>
<dbReference type="InterPro" id="IPR015943">
    <property type="entry name" value="WD40/YVTN_repeat-like_dom_sf"/>
</dbReference>
<evidence type="ECO:0000313" key="1">
    <source>
        <dbReference type="EMBL" id="CAG2194002.1"/>
    </source>
</evidence>
<organism evidence="1 2">
    <name type="scientific">Mytilus edulis</name>
    <name type="common">Blue mussel</name>
    <dbReference type="NCBI Taxonomy" id="6550"/>
    <lineage>
        <taxon>Eukaryota</taxon>
        <taxon>Metazoa</taxon>
        <taxon>Spiralia</taxon>
        <taxon>Lophotrochozoa</taxon>
        <taxon>Mollusca</taxon>
        <taxon>Bivalvia</taxon>
        <taxon>Autobranchia</taxon>
        <taxon>Pteriomorphia</taxon>
        <taxon>Mytilida</taxon>
        <taxon>Mytiloidea</taxon>
        <taxon>Mytilidae</taxon>
        <taxon>Mytilinae</taxon>
        <taxon>Mytilus</taxon>
    </lineage>
</organism>
<evidence type="ECO:0000313" key="2">
    <source>
        <dbReference type="Proteomes" id="UP000683360"/>
    </source>
</evidence>
<sequence length="295" mass="33842">MNKYLDYMMEKFSKEIDHLLDTEKSAAKDFISEVKGKTKTLKEIKEHLHTVTTNSSKLYSVLGVHQIEQQIYQCQQYVDDLENDDRAKEFYITMTQNDEIKNIVDQLGSLKSIEVTVVKTESSLNKVPRVRMKAEEELQKQFDINNMTMNIQASIEVNIGIIRDMVCLMDGKVIIVVDEVDKVDLFNSDGKLEKQLPLSGDAWNVTQINQNTIAITYPRETAIKIFNMENETVTTVITLDKVCKGLSFSNNSLAVGLNVNDDREIRIIDLGDIYCSQYKFRVNHSWMTLSTVMTE</sequence>
<accession>A0A8S3QFJ4</accession>
<dbReference type="SUPFAM" id="SSF50969">
    <property type="entry name" value="YVTN repeat-like/Quinoprotein amine dehydrogenase"/>
    <property type="match status" value="1"/>
</dbReference>
<dbReference type="Gene3D" id="2.130.10.10">
    <property type="entry name" value="YVTN repeat-like/Quinoprotein amine dehydrogenase"/>
    <property type="match status" value="1"/>
</dbReference>
<dbReference type="InterPro" id="IPR011044">
    <property type="entry name" value="Quino_amine_DH_bsu"/>
</dbReference>
<gene>
    <name evidence="1" type="ORF">MEDL_9054</name>
</gene>
<dbReference type="EMBL" id="CAJPWZ010000468">
    <property type="protein sequence ID" value="CAG2194002.1"/>
    <property type="molecule type" value="Genomic_DNA"/>
</dbReference>
<dbReference type="AlphaFoldDB" id="A0A8S3QFJ4"/>
<proteinExistence type="predicted"/>
<keyword evidence="2" id="KW-1185">Reference proteome</keyword>
<name>A0A8S3QFJ4_MYTED</name>
<reference evidence="1" key="1">
    <citation type="submission" date="2021-03" db="EMBL/GenBank/DDBJ databases">
        <authorList>
            <person name="Bekaert M."/>
        </authorList>
    </citation>
    <scope>NUCLEOTIDE SEQUENCE</scope>
</reference>
<comment type="caution">
    <text evidence="1">The sequence shown here is derived from an EMBL/GenBank/DDBJ whole genome shotgun (WGS) entry which is preliminary data.</text>
</comment>
<dbReference type="Proteomes" id="UP000683360">
    <property type="component" value="Unassembled WGS sequence"/>
</dbReference>